<dbReference type="STRING" id="4795.A0A225ULS5"/>
<evidence type="ECO:0000313" key="3">
    <source>
        <dbReference type="Proteomes" id="UP000198211"/>
    </source>
</evidence>
<organism evidence="2 3">
    <name type="scientific">Phytophthora megakarya</name>
    <dbReference type="NCBI Taxonomy" id="4795"/>
    <lineage>
        <taxon>Eukaryota</taxon>
        <taxon>Sar</taxon>
        <taxon>Stramenopiles</taxon>
        <taxon>Oomycota</taxon>
        <taxon>Peronosporomycetes</taxon>
        <taxon>Peronosporales</taxon>
        <taxon>Peronosporaceae</taxon>
        <taxon>Phytophthora</taxon>
    </lineage>
</organism>
<feature type="region of interest" description="Disordered" evidence="1">
    <location>
        <begin position="37"/>
        <end position="125"/>
    </location>
</feature>
<evidence type="ECO:0000256" key="1">
    <source>
        <dbReference type="SAM" id="MobiDB-lite"/>
    </source>
</evidence>
<feature type="non-terminal residue" evidence="2">
    <location>
        <position position="1"/>
    </location>
</feature>
<evidence type="ECO:0000313" key="2">
    <source>
        <dbReference type="EMBL" id="OWY93496.1"/>
    </source>
</evidence>
<name>A0A225ULS5_9STRA</name>
<accession>A0A225ULS5</accession>
<protein>
    <submittedName>
        <fullName evidence="2">Uncharacterized protein</fullName>
    </submittedName>
</protein>
<dbReference type="Proteomes" id="UP000198211">
    <property type="component" value="Unassembled WGS sequence"/>
</dbReference>
<proteinExistence type="predicted"/>
<keyword evidence="3" id="KW-1185">Reference proteome</keyword>
<sequence>SISEMALDDRHLALGRSVVNHHSVDYDRLMETLAAENLPMPPPPSRVAMFGTSAAGHDPFSNRDNGSSFFVVHDDDPNEDEENELTPNALPKPQSYRRINISRRSRHSAVSISGEFRRRSTLHKN</sequence>
<gene>
    <name evidence="2" type="ORF">PHMEG_00037092</name>
</gene>
<dbReference type="OrthoDB" id="129105at2759"/>
<dbReference type="EMBL" id="NBNE01015975">
    <property type="protein sequence ID" value="OWY93496.1"/>
    <property type="molecule type" value="Genomic_DNA"/>
</dbReference>
<reference evidence="3" key="1">
    <citation type="submission" date="2017-03" db="EMBL/GenBank/DDBJ databases">
        <title>Phytopthora megakarya and P. palmivora, two closely related causual agents of cacao black pod achieved similar genome size and gene model numbers by different mechanisms.</title>
        <authorList>
            <person name="Ali S."/>
            <person name="Shao J."/>
            <person name="Larry D.J."/>
            <person name="Kronmiller B."/>
            <person name="Shen D."/>
            <person name="Strem M.D."/>
            <person name="Melnick R.L."/>
            <person name="Guiltinan M.J."/>
            <person name="Tyler B.M."/>
            <person name="Meinhardt L.W."/>
            <person name="Bailey B.A."/>
        </authorList>
    </citation>
    <scope>NUCLEOTIDE SEQUENCE [LARGE SCALE GENOMIC DNA]</scope>
    <source>
        <strain evidence="3">zdho120</strain>
    </source>
</reference>
<comment type="caution">
    <text evidence="2">The sequence shown here is derived from an EMBL/GenBank/DDBJ whole genome shotgun (WGS) entry which is preliminary data.</text>
</comment>
<dbReference type="AlphaFoldDB" id="A0A225ULS5"/>